<evidence type="ECO:0000313" key="10">
    <source>
        <dbReference type="Proteomes" id="UP000824161"/>
    </source>
</evidence>
<accession>A0A9D1H9P5</accession>
<name>A0A9D1H9P5_9FLAO</name>
<dbReference type="Pfam" id="PF02659">
    <property type="entry name" value="Mntp"/>
    <property type="match status" value="1"/>
</dbReference>
<comment type="function">
    <text evidence="8">Probably functions as a manganese efflux pump.</text>
</comment>
<evidence type="ECO:0000256" key="3">
    <source>
        <dbReference type="ARBA" id="ARBA00022692"/>
    </source>
</evidence>
<evidence type="ECO:0000256" key="5">
    <source>
        <dbReference type="ARBA" id="ARBA00023065"/>
    </source>
</evidence>
<keyword evidence="5 8" id="KW-0406">Ion transport</keyword>
<keyword evidence="4 8" id="KW-1133">Transmembrane helix</keyword>
<dbReference type="InterPro" id="IPR003810">
    <property type="entry name" value="Mntp/YtaF"/>
</dbReference>
<gene>
    <name evidence="8" type="primary">mntP</name>
    <name evidence="9" type="ORF">IAC44_05265</name>
</gene>
<dbReference type="InterPro" id="IPR022929">
    <property type="entry name" value="Put_MntP"/>
</dbReference>
<keyword evidence="6 8" id="KW-0472">Membrane</keyword>
<evidence type="ECO:0000256" key="8">
    <source>
        <dbReference type="HAMAP-Rule" id="MF_01521"/>
    </source>
</evidence>
<keyword evidence="7 8" id="KW-0464">Manganese</keyword>
<sequence>MTAIELLLLALGLSMDSFAASVSGGVAMQRFSMVRALKIALTLAAFQAAMPVIGWIAGEHFKSLIESLDHWIAFALLGFLGGKMIWESLREGHAPKDTCPCPKAPEEDTAHPWSTRTTLCIALATSIDALAVGISFAFLNIRIVLATVIIFAVTLASSLSGIGMGLRFGLRLNRWAGLCGGIILVGIGVKILVEHLLSHGG</sequence>
<evidence type="ECO:0000313" key="9">
    <source>
        <dbReference type="EMBL" id="HIT98233.1"/>
    </source>
</evidence>
<keyword evidence="3 8" id="KW-0812">Transmembrane</keyword>
<dbReference type="PANTHER" id="PTHR35529">
    <property type="entry name" value="MANGANESE EFFLUX PUMP MNTP-RELATED"/>
    <property type="match status" value="1"/>
</dbReference>
<dbReference type="GO" id="GO:0005384">
    <property type="term" value="F:manganese ion transmembrane transporter activity"/>
    <property type="evidence" value="ECO:0007669"/>
    <property type="project" value="UniProtKB-UniRule"/>
</dbReference>
<feature type="transmembrane region" description="Helical" evidence="8">
    <location>
        <begin position="70"/>
        <end position="86"/>
    </location>
</feature>
<comment type="subcellular location">
    <subcellularLocation>
        <location evidence="8">Cell membrane</location>
        <topology evidence="8">Multi-pass membrane protein</topology>
    </subcellularLocation>
</comment>
<comment type="caution">
    <text evidence="9">The sequence shown here is derived from an EMBL/GenBank/DDBJ whole genome shotgun (WGS) entry which is preliminary data.</text>
</comment>
<feature type="transmembrane region" description="Helical" evidence="8">
    <location>
        <begin position="175"/>
        <end position="193"/>
    </location>
</feature>
<reference evidence="9" key="2">
    <citation type="journal article" date="2021" name="PeerJ">
        <title>Extensive microbial diversity within the chicken gut microbiome revealed by metagenomics and culture.</title>
        <authorList>
            <person name="Gilroy R."/>
            <person name="Ravi A."/>
            <person name="Getino M."/>
            <person name="Pursley I."/>
            <person name="Horton D.L."/>
            <person name="Alikhan N.F."/>
            <person name="Baker D."/>
            <person name="Gharbi K."/>
            <person name="Hall N."/>
            <person name="Watson M."/>
            <person name="Adriaenssens E.M."/>
            <person name="Foster-Nyarko E."/>
            <person name="Jarju S."/>
            <person name="Secka A."/>
            <person name="Antonio M."/>
            <person name="Oren A."/>
            <person name="Chaudhuri R.R."/>
            <person name="La Ragione R."/>
            <person name="Hildebrand F."/>
            <person name="Pallen M.J."/>
        </authorList>
    </citation>
    <scope>NUCLEOTIDE SEQUENCE</scope>
    <source>
        <strain evidence="9">1383</strain>
    </source>
</reference>
<feature type="transmembrane region" description="Helical" evidence="8">
    <location>
        <begin position="144"/>
        <end position="163"/>
    </location>
</feature>
<dbReference type="Proteomes" id="UP000824161">
    <property type="component" value="Unassembled WGS sequence"/>
</dbReference>
<comment type="similarity">
    <text evidence="8">Belongs to the MntP (TC 9.B.29) family.</text>
</comment>
<evidence type="ECO:0000256" key="1">
    <source>
        <dbReference type="ARBA" id="ARBA00022448"/>
    </source>
</evidence>
<feature type="transmembrane region" description="Helical" evidence="8">
    <location>
        <begin position="6"/>
        <end position="27"/>
    </location>
</feature>
<keyword evidence="1 8" id="KW-0813">Transport</keyword>
<evidence type="ECO:0000256" key="4">
    <source>
        <dbReference type="ARBA" id="ARBA00022989"/>
    </source>
</evidence>
<evidence type="ECO:0000256" key="6">
    <source>
        <dbReference type="ARBA" id="ARBA00023136"/>
    </source>
</evidence>
<reference evidence="9" key="1">
    <citation type="submission" date="2020-10" db="EMBL/GenBank/DDBJ databases">
        <authorList>
            <person name="Gilroy R."/>
        </authorList>
    </citation>
    <scope>NUCLEOTIDE SEQUENCE</scope>
    <source>
        <strain evidence="9">1383</strain>
    </source>
</reference>
<proteinExistence type="inferred from homology"/>
<evidence type="ECO:0000256" key="7">
    <source>
        <dbReference type="ARBA" id="ARBA00023211"/>
    </source>
</evidence>
<dbReference type="EMBL" id="DVLY01000131">
    <property type="protein sequence ID" value="HIT98233.1"/>
    <property type="molecule type" value="Genomic_DNA"/>
</dbReference>
<feature type="transmembrane region" description="Helical" evidence="8">
    <location>
        <begin position="119"/>
        <end position="138"/>
    </location>
</feature>
<dbReference type="HAMAP" id="MF_01521">
    <property type="entry name" value="MntP_pump"/>
    <property type="match status" value="1"/>
</dbReference>
<evidence type="ECO:0000256" key="2">
    <source>
        <dbReference type="ARBA" id="ARBA00022475"/>
    </source>
</evidence>
<organism evidence="9 10">
    <name type="scientific">Candidatus Merdimorpha stercoravium</name>
    <dbReference type="NCBI Taxonomy" id="2840863"/>
    <lineage>
        <taxon>Bacteria</taxon>
        <taxon>Pseudomonadati</taxon>
        <taxon>Bacteroidota</taxon>
        <taxon>Flavobacteriia</taxon>
        <taxon>Flavobacteriales</taxon>
        <taxon>Candidatus Merdimorpha</taxon>
    </lineage>
</organism>
<keyword evidence="2 8" id="KW-1003">Cell membrane</keyword>
<dbReference type="AlphaFoldDB" id="A0A9D1H9P5"/>
<feature type="transmembrane region" description="Helical" evidence="8">
    <location>
        <begin position="39"/>
        <end position="58"/>
    </location>
</feature>
<dbReference type="PANTHER" id="PTHR35529:SF1">
    <property type="entry name" value="MANGANESE EFFLUX PUMP MNTP-RELATED"/>
    <property type="match status" value="1"/>
</dbReference>
<protein>
    <recommendedName>
        <fullName evidence="8">Putative manganese efflux pump MntP</fullName>
    </recommendedName>
</protein>
<dbReference type="GO" id="GO:0005886">
    <property type="term" value="C:plasma membrane"/>
    <property type="evidence" value="ECO:0007669"/>
    <property type="project" value="UniProtKB-SubCell"/>
</dbReference>